<dbReference type="Gene3D" id="2.40.10.10">
    <property type="entry name" value="Trypsin-like serine proteases"/>
    <property type="match status" value="1"/>
</dbReference>
<dbReference type="CDD" id="cd00190">
    <property type="entry name" value="Tryp_SPc"/>
    <property type="match status" value="1"/>
</dbReference>
<dbReference type="InterPro" id="IPR001314">
    <property type="entry name" value="Peptidase_S1A"/>
</dbReference>
<dbReference type="InterPro" id="IPR050430">
    <property type="entry name" value="Peptidase_S1"/>
</dbReference>
<dbReference type="Proteomes" id="UP000504629">
    <property type="component" value="Unplaced"/>
</dbReference>
<evidence type="ECO:0000256" key="1">
    <source>
        <dbReference type="ARBA" id="ARBA00007664"/>
    </source>
</evidence>
<dbReference type="RefSeq" id="XP_028026141.1">
    <property type="nucleotide sequence ID" value="XM_028170340.1"/>
</dbReference>
<dbReference type="PRINTS" id="PR00722">
    <property type="entry name" value="CHYMOTRYPSIN"/>
</dbReference>
<keyword evidence="4" id="KW-0720">Serine protease</keyword>
<dbReference type="GO" id="GO:0006508">
    <property type="term" value="P:proteolysis"/>
    <property type="evidence" value="ECO:0007669"/>
    <property type="project" value="UniProtKB-KW"/>
</dbReference>
<accession>A0A6J2J9T9</accession>
<evidence type="ECO:0000256" key="4">
    <source>
        <dbReference type="ARBA" id="ARBA00022825"/>
    </source>
</evidence>
<dbReference type="GeneID" id="114239916"/>
<dbReference type="Pfam" id="PF00089">
    <property type="entry name" value="Trypsin"/>
    <property type="match status" value="1"/>
</dbReference>
<dbReference type="InterPro" id="IPR043504">
    <property type="entry name" value="Peptidase_S1_PA_chymotrypsin"/>
</dbReference>
<evidence type="ECO:0000256" key="3">
    <source>
        <dbReference type="ARBA" id="ARBA00022801"/>
    </source>
</evidence>
<evidence type="ECO:0000256" key="6">
    <source>
        <dbReference type="SAM" id="SignalP"/>
    </source>
</evidence>
<feature type="domain" description="Peptidase S1" evidence="7">
    <location>
        <begin position="176"/>
        <end position="417"/>
    </location>
</feature>
<dbReference type="PANTHER" id="PTHR24276">
    <property type="entry name" value="POLYSERASE-RELATED"/>
    <property type="match status" value="1"/>
</dbReference>
<evidence type="ECO:0000259" key="7">
    <source>
        <dbReference type="PROSITE" id="PS50240"/>
    </source>
</evidence>
<keyword evidence="8" id="KW-1185">Reference proteome</keyword>
<gene>
    <name evidence="9" type="primary">LOC114239916</name>
</gene>
<name>A0A6J2J9T9_BOMMA</name>
<dbReference type="OrthoDB" id="6380398at2759"/>
<dbReference type="SMART" id="SM00020">
    <property type="entry name" value="Tryp_SPc"/>
    <property type="match status" value="1"/>
</dbReference>
<keyword evidence="2" id="KW-0645">Protease</keyword>
<protein>
    <submittedName>
        <fullName evidence="9">Transmembrane protease serine 11B-like protein</fullName>
    </submittedName>
</protein>
<feature type="chain" id="PRO_5026916045" evidence="6">
    <location>
        <begin position="19"/>
        <end position="649"/>
    </location>
</feature>
<evidence type="ECO:0000256" key="5">
    <source>
        <dbReference type="ARBA" id="ARBA00023157"/>
    </source>
</evidence>
<keyword evidence="5" id="KW-1015">Disulfide bond</keyword>
<dbReference type="GO" id="GO:0004252">
    <property type="term" value="F:serine-type endopeptidase activity"/>
    <property type="evidence" value="ECO:0007669"/>
    <property type="project" value="InterPro"/>
</dbReference>
<dbReference type="PANTHER" id="PTHR24276:SF91">
    <property type="entry name" value="AT26814P-RELATED"/>
    <property type="match status" value="1"/>
</dbReference>
<dbReference type="KEGG" id="bman:114239916"/>
<evidence type="ECO:0000313" key="9">
    <source>
        <dbReference type="RefSeq" id="XP_028026141.1"/>
    </source>
</evidence>
<proteinExistence type="inferred from homology"/>
<feature type="signal peptide" evidence="6">
    <location>
        <begin position="1"/>
        <end position="18"/>
    </location>
</feature>
<comment type="similarity">
    <text evidence="1">Belongs to the peptidase S1 family.</text>
</comment>
<dbReference type="PROSITE" id="PS50240">
    <property type="entry name" value="TRYPSIN_DOM"/>
    <property type="match status" value="1"/>
</dbReference>
<reference evidence="9" key="1">
    <citation type="submission" date="2025-08" db="UniProtKB">
        <authorList>
            <consortium name="RefSeq"/>
        </authorList>
    </citation>
    <scope>IDENTIFICATION</scope>
    <source>
        <tissue evidence="9">Silk gland</tissue>
    </source>
</reference>
<evidence type="ECO:0000256" key="2">
    <source>
        <dbReference type="ARBA" id="ARBA00022670"/>
    </source>
</evidence>
<dbReference type="InterPro" id="IPR009003">
    <property type="entry name" value="Peptidase_S1_PA"/>
</dbReference>
<dbReference type="SUPFAM" id="SSF50494">
    <property type="entry name" value="Trypsin-like serine proteases"/>
    <property type="match status" value="1"/>
</dbReference>
<organism evidence="8 9">
    <name type="scientific">Bombyx mandarina</name>
    <name type="common">Wild silk moth</name>
    <name type="synonym">Wild silkworm</name>
    <dbReference type="NCBI Taxonomy" id="7092"/>
    <lineage>
        <taxon>Eukaryota</taxon>
        <taxon>Metazoa</taxon>
        <taxon>Ecdysozoa</taxon>
        <taxon>Arthropoda</taxon>
        <taxon>Hexapoda</taxon>
        <taxon>Insecta</taxon>
        <taxon>Pterygota</taxon>
        <taxon>Neoptera</taxon>
        <taxon>Endopterygota</taxon>
        <taxon>Lepidoptera</taxon>
        <taxon>Glossata</taxon>
        <taxon>Ditrysia</taxon>
        <taxon>Bombycoidea</taxon>
        <taxon>Bombycidae</taxon>
        <taxon>Bombycinae</taxon>
        <taxon>Bombyx</taxon>
    </lineage>
</organism>
<dbReference type="InterPro" id="IPR001254">
    <property type="entry name" value="Trypsin_dom"/>
</dbReference>
<keyword evidence="6" id="KW-0732">Signal</keyword>
<sequence length="649" mass="74193">MHFSEFLVFSLFLKRVLTLKSLTENTNNNDTITKIENTISNLFTQLNVKENEDIEENYRIHRYFTTMTKENNQDIYKSFENHLRTNNTDLLTYVIDEILNEDTTSNNESVKSINSASKKLGALKGFLNHKVDATAHTGALTLFVENYNLKRKVTNESVQDDDSSDVEFWQPSGRRIYQGKRTKVKYFPFMASIEVFNKFQCGGSIIKSDLVITAASCLQLAWNNRFFRENPAFLAVRVGSTYYNGGGEVIPVLEVYFHPSYNPKNLRSNICLLRLQRRIKFRRRTKRVRKIDIDREDNPLPLNTDGVAVVGWGAKRASNIVVDPWENRLSFSVLDVYPMWDCKDVYSSQYVTKDNFCAGFLSKGGGACNHDVGGPGIVNGLLAGIISFGAPVCGASDAPTVFVKVGFYADWIDEIMSQDVPHGKKRTTLKPPVYTHMPSYKPETTTFIIEPLSESKLEDEVTINKELRQSKSDNKGLFKEFLRTMFNEEEIKQYADLIDDTEIDTDNIGVNETKSVTKLDFETSEVTETYQNKITQEVQVKRLSKTNLIKPVEIRYTENKKTSKSVKNENKDLKITDENILTLLYLSDDEKKEMAERTDNESGLGIATDPFKDLTFRSNSSKAINSIHKDEFYDLIAEIIDETEKRTKR</sequence>
<evidence type="ECO:0000313" key="8">
    <source>
        <dbReference type="Proteomes" id="UP000504629"/>
    </source>
</evidence>
<dbReference type="AlphaFoldDB" id="A0A6J2J9T9"/>
<keyword evidence="3" id="KW-0378">Hydrolase</keyword>